<reference evidence="2" key="1">
    <citation type="submission" date="2020-10" db="EMBL/GenBank/DDBJ databases">
        <authorList>
            <person name="Kikuchi T."/>
        </authorList>
    </citation>
    <scope>NUCLEOTIDE SEQUENCE</scope>
    <source>
        <strain evidence="2">NKZ352</strain>
    </source>
</reference>
<protein>
    <submittedName>
        <fullName evidence="2">Uncharacterized protein</fullName>
    </submittedName>
</protein>
<evidence type="ECO:0000313" key="3">
    <source>
        <dbReference type="Proteomes" id="UP000835052"/>
    </source>
</evidence>
<dbReference type="AlphaFoldDB" id="A0A8S1HI80"/>
<sequence length="105" mass="11893">MNRAMLAIVLLFAVLFDGTYQDQVTVHTDAPLTLASYRKMSPQSTEKMVLEAWKVLHTDTTIDVNVRTVLISLYDRYTLLNSLENCVHVHHSIPKSAVVTNTTKF</sequence>
<feature type="signal peptide" evidence="1">
    <location>
        <begin position="1"/>
        <end position="21"/>
    </location>
</feature>
<evidence type="ECO:0000313" key="2">
    <source>
        <dbReference type="EMBL" id="CAD6194857.1"/>
    </source>
</evidence>
<dbReference type="EMBL" id="CAJGYM010000048">
    <property type="protein sequence ID" value="CAD6194857.1"/>
    <property type="molecule type" value="Genomic_DNA"/>
</dbReference>
<gene>
    <name evidence="2" type="ORF">CAUJ_LOCUS10776</name>
</gene>
<name>A0A8S1HI80_9PELO</name>
<evidence type="ECO:0000256" key="1">
    <source>
        <dbReference type="SAM" id="SignalP"/>
    </source>
</evidence>
<feature type="chain" id="PRO_5035760694" evidence="1">
    <location>
        <begin position="22"/>
        <end position="105"/>
    </location>
</feature>
<organism evidence="2 3">
    <name type="scientific">Caenorhabditis auriculariae</name>
    <dbReference type="NCBI Taxonomy" id="2777116"/>
    <lineage>
        <taxon>Eukaryota</taxon>
        <taxon>Metazoa</taxon>
        <taxon>Ecdysozoa</taxon>
        <taxon>Nematoda</taxon>
        <taxon>Chromadorea</taxon>
        <taxon>Rhabditida</taxon>
        <taxon>Rhabditina</taxon>
        <taxon>Rhabditomorpha</taxon>
        <taxon>Rhabditoidea</taxon>
        <taxon>Rhabditidae</taxon>
        <taxon>Peloderinae</taxon>
        <taxon>Caenorhabditis</taxon>
    </lineage>
</organism>
<keyword evidence="3" id="KW-1185">Reference proteome</keyword>
<accession>A0A8S1HI80</accession>
<dbReference type="Proteomes" id="UP000835052">
    <property type="component" value="Unassembled WGS sequence"/>
</dbReference>
<comment type="caution">
    <text evidence="2">The sequence shown here is derived from an EMBL/GenBank/DDBJ whole genome shotgun (WGS) entry which is preliminary data.</text>
</comment>
<proteinExistence type="predicted"/>
<keyword evidence="1" id="KW-0732">Signal</keyword>